<dbReference type="SUPFAM" id="SSF51011">
    <property type="entry name" value="Glycosyl hydrolase domain"/>
    <property type="match status" value="1"/>
</dbReference>
<keyword evidence="2" id="KW-1185">Reference proteome</keyword>
<evidence type="ECO:0000313" key="2">
    <source>
        <dbReference type="Proteomes" id="UP000001203"/>
    </source>
</evidence>
<dbReference type="EMBL" id="CP000807">
    <property type="protein sequence ID" value="ACB54540.1"/>
    <property type="molecule type" value="Genomic_DNA"/>
</dbReference>
<dbReference type="eggNOG" id="COG1523">
    <property type="taxonomic scope" value="Bacteria"/>
</dbReference>
<evidence type="ECO:0000313" key="1">
    <source>
        <dbReference type="EMBL" id="ACB54540.1"/>
    </source>
</evidence>
<dbReference type="Proteomes" id="UP000001203">
    <property type="component" value="Chromosome linear"/>
</dbReference>
<gene>
    <name evidence="1" type="ordered locus">cce_5194</name>
</gene>
<organism evidence="1 2">
    <name type="scientific">Crocosphaera subtropica (strain ATCC 51142 / BH68)</name>
    <name type="common">Cyanothece sp. (strain ATCC 51142)</name>
    <dbReference type="NCBI Taxonomy" id="43989"/>
    <lineage>
        <taxon>Bacteria</taxon>
        <taxon>Bacillati</taxon>
        <taxon>Cyanobacteriota</taxon>
        <taxon>Cyanophyceae</taxon>
        <taxon>Oscillatoriophycideae</taxon>
        <taxon>Chroococcales</taxon>
        <taxon>Aphanothecaceae</taxon>
        <taxon>Crocosphaera</taxon>
        <taxon>Crocosphaera subtropica</taxon>
    </lineage>
</organism>
<dbReference type="STRING" id="43989.cce_5194"/>
<dbReference type="HOGENOM" id="CLU_2899139_0_0_3"/>
<dbReference type="InterPro" id="IPR013780">
    <property type="entry name" value="Glyco_hydro_b"/>
</dbReference>
<proteinExistence type="predicted"/>
<protein>
    <submittedName>
        <fullName evidence="1">Uncharacterized protein</fullName>
    </submittedName>
</protein>
<dbReference type="Gene3D" id="2.60.40.1180">
    <property type="entry name" value="Golgi alpha-mannosidase II"/>
    <property type="match status" value="1"/>
</dbReference>
<name>B1X329_CROS5</name>
<sequence length="68" mass="7787">MLLINMHSEAVSFSVPIEENSSQQWLLLIDTAAWAETHCNYWSVEDATIISNNYQVNPFSIVVLEEIM</sequence>
<accession>B1X329</accession>
<dbReference type="KEGG" id="cyt:cce_5194"/>
<reference evidence="1 2" key="1">
    <citation type="journal article" date="2008" name="Proc. Natl. Acad. Sci. U.S.A.">
        <title>The genome of Cyanothece 51142, a unicellular diazotrophic cyanobacterium important in the marine nitrogen cycle.</title>
        <authorList>
            <person name="Welsh E.A."/>
            <person name="Liberton M."/>
            <person name="Stoeckel J."/>
            <person name="Loh T."/>
            <person name="Elvitigala T."/>
            <person name="Wang C."/>
            <person name="Wollam A."/>
            <person name="Fulton R.S."/>
            <person name="Clifton S.W."/>
            <person name="Jacobs J.M."/>
            <person name="Aurora R."/>
            <person name="Ghosh B.K."/>
            <person name="Sherman L.A."/>
            <person name="Smith R.D."/>
            <person name="Wilson R.K."/>
            <person name="Pakrasi H.B."/>
        </authorList>
    </citation>
    <scope>NUCLEOTIDE SEQUENCE [LARGE SCALE GENOMIC DNA]</scope>
    <source>
        <strain evidence="2">ATCC 51142 / BH68</strain>
    </source>
</reference>
<dbReference type="AlphaFoldDB" id="B1X329"/>